<feature type="domain" description="VOC" evidence="2">
    <location>
        <begin position="22"/>
        <end position="170"/>
    </location>
</feature>
<dbReference type="Gene3D" id="3.10.180.10">
    <property type="entry name" value="2,3-Dihydroxybiphenyl 1,2-Dioxygenase, domain 1"/>
    <property type="match status" value="1"/>
</dbReference>
<dbReference type="GO" id="GO:0046872">
    <property type="term" value="F:metal ion binding"/>
    <property type="evidence" value="ECO:0007669"/>
    <property type="project" value="UniProtKB-KW"/>
</dbReference>
<reference evidence="3" key="2">
    <citation type="submission" date="2020-09" db="EMBL/GenBank/DDBJ databases">
        <authorList>
            <person name="Sun Q."/>
            <person name="Ohkuma M."/>
        </authorList>
    </citation>
    <scope>NUCLEOTIDE SEQUENCE</scope>
    <source>
        <strain evidence="3">JCM 4059</strain>
    </source>
</reference>
<dbReference type="PANTHER" id="PTHR43048">
    <property type="entry name" value="METHYLMALONYL-COA EPIMERASE"/>
    <property type="match status" value="1"/>
</dbReference>
<reference evidence="3" key="1">
    <citation type="journal article" date="2014" name="Int. J. Syst. Evol. Microbiol.">
        <title>Complete genome sequence of Corynebacterium casei LMG S-19264T (=DSM 44701T), isolated from a smear-ripened cheese.</title>
        <authorList>
            <consortium name="US DOE Joint Genome Institute (JGI-PGF)"/>
            <person name="Walter F."/>
            <person name="Albersmeier A."/>
            <person name="Kalinowski J."/>
            <person name="Ruckert C."/>
        </authorList>
    </citation>
    <scope>NUCLEOTIDE SEQUENCE</scope>
    <source>
        <strain evidence="3">JCM 4059</strain>
    </source>
</reference>
<dbReference type="AlphaFoldDB" id="A0A919B7L2"/>
<keyword evidence="4" id="KW-1185">Reference proteome</keyword>
<dbReference type="Pfam" id="PF13669">
    <property type="entry name" value="Glyoxalase_4"/>
    <property type="match status" value="1"/>
</dbReference>
<dbReference type="CDD" id="cd16361">
    <property type="entry name" value="VOC_ShValD_like"/>
    <property type="match status" value="1"/>
</dbReference>
<dbReference type="InterPro" id="IPR037523">
    <property type="entry name" value="VOC_core"/>
</dbReference>
<dbReference type="EMBL" id="BNBD01000016">
    <property type="protein sequence ID" value="GHF67282.1"/>
    <property type="molecule type" value="Genomic_DNA"/>
</dbReference>
<evidence type="ECO:0000259" key="2">
    <source>
        <dbReference type="PROSITE" id="PS51819"/>
    </source>
</evidence>
<protein>
    <submittedName>
        <fullName evidence="3">Glyoxalase</fullName>
    </submittedName>
</protein>
<proteinExistence type="predicted"/>
<comment type="caution">
    <text evidence="3">The sequence shown here is derived from an EMBL/GenBank/DDBJ whole genome shotgun (WGS) entry which is preliminary data.</text>
</comment>
<organism evidence="3 4">
    <name type="scientific">Streptomyces mashuensis</name>
    <dbReference type="NCBI Taxonomy" id="33904"/>
    <lineage>
        <taxon>Bacteria</taxon>
        <taxon>Bacillati</taxon>
        <taxon>Actinomycetota</taxon>
        <taxon>Actinomycetes</taxon>
        <taxon>Kitasatosporales</taxon>
        <taxon>Streptomycetaceae</taxon>
        <taxon>Streptomyces</taxon>
    </lineage>
</organism>
<dbReference type="SUPFAM" id="SSF54593">
    <property type="entry name" value="Glyoxalase/Bleomycin resistance protein/Dihydroxybiphenyl dioxygenase"/>
    <property type="match status" value="1"/>
</dbReference>
<dbReference type="InterPro" id="IPR029068">
    <property type="entry name" value="Glyas_Bleomycin-R_OHBP_Dase"/>
</dbReference>
<evidence type="ECO:0000313" key="4">
    <source>
        <dbReference type="Proteomes" id="UP000638313"/>
    </source>
</evidence>
<dbReference type="RefSeq" id="WP_190132525.1">
    <property type="nucleotide sequence ID" value="NZ_BNBD01000016.1"/>
</dbReference>
<dbReference type="GO" id="GO:0004493">
    <property type="term" value="F:methylmalonyl-CoA epimerase activity"/>
    <property type="evidence" value="ECO:0007669"/>
    <property type="project" value="TreeGrafter"/>
</dbReference>
<dbReference type="PANTHER" id="PTHR43048:SF6">
    <property type="entry name" value="BLR8189 PROTEIN"/>
    <property type="match status" value="1"/>
</dbReference>
<keyword evidence="1" id="KW-0479">Metal-binding</keyword>
<dbReference type="InterPro" id="IPR051785">
    <property type="entry name" value="MMCE/EMCE_epimerase"/>
</dbReference>
<dbReference type="PROSITE" id="PS51819">
    <property type="entry name" value="VOC"/>
    <property type="match status" value="1"/>
</dbReference>
<evidence type="ECO:0000256" key="1">
    <source>
        <dbReference type="ARBA" id="ARBA00022723"/>
    </source>
</evidence>
<accession>A0A919B7L2</accession>
<dbReference type="Proteomes" id="UP000638313">
    <property type="component" value="Unassembled WGS sequence"/>
</dbReference>
<dbReference type="GO" id="GO:0046491">
    <property type="term" value="P:L-methylmalonyl-CoA metabolic process"/>
    <property type="evidence" value="ECO:0007669"/>
    <property type="project" value="TreeGrafter"/>
</dbReference>
<sequence>MTTPATTPAPAPARPGVPGVRAVHHVAFTVPDLDEAVAFFTGVLGAETAYRTGPVADPDPHGDWMRRQLGVHPRSTAHIAMLRLGPTLNLELFEYSGPDRRRRMPGNSDWGGHHLALWTDDFDASVRRLTAVPGVRMLGEPQQVNEGPIRGTRWVYLATPWGLHLELVHAPDGLPYEQHTAVRLFRPAAPPEEAPA</sequence>
<name>A0A919B7L2_9ACTN</name>
<evidence type="ECO:0000313" key="3">
    <source>
        <dbReference type="EMBL" id="GHF67282.1"/>
    </source>
</evidence>
<gene>
    <name evidence="3" type="ORF">GCM10010218_55950</name>
</gene>